<feature type="region of interest" description="Disordered" evidence="1">
    <location>
        <begin position="291"/>
        <end position="355"/>
    </location>
</feature>
<feature type="region of interest" description="Disordered" evidence="1">
    <location>
        <begin position="219"/>
        <end position="259"/>
    </location>
</feature>
<feature type="compositionally biased region" description="Basic and acidic residues" evidence="1">
    <location>
        <begin position="293"/>
        <end position="305"/>
    </location>
</feature>
<evidence type="ECO:0000256" key="2">
    <source>
        <dbReference type="SAM" id="Phobius"/>
    </source>
</evidence>
<feature type="transmembrane region" description="Helical" evidence="2">
    <location>
        <begin position="167"/>
        <end position="189"/>
    </location>
</feature>
<dbReference type="STRING" id="105696.A0A1Y2LYQ2"/>
<reference evidence="3 4" key="1">
    <citation type="journal article" date="2017" name="Genome Announc.">
        <title>Genome sequence of the saprophytic ascomycete Epicoccum nigrum ICMP 19927 strain isolated from New Zealand.</title>
        <authorList>
            <person name="Fokin M."/>
            <person name="Fleetwood D."/>
            <person name="Weir B.S."/>
            <person name="Villas-Boas S.G."/>
        </authorList>
    </citation>
    <scope>NUCLEOTIDE SEQUENCE [LARGE SCALE GENOMIC DNA]</scope>
    <source>
        <strain evidence="3 4">ICMP 19927</strain>
    </source>
</reference>
<dbReference type="InParanoid" id="A0A1Y2LYQ2"/>
<keyword evidence="2" id="KW-0472">Membrane</keyword>
<keyword evidence="2" id="KW-1133">Transmembrane helix</keyword>
<evidence type="ECO:0000313" key="3">
    <source>
        <dbReference type="EMBL" id="OSS48659.1"/>
    </source>
</evidence>
<keyword evidence="2" id="KW-0812">Transmembrane</keyword>
<feature type="compositionally biased region" description="Polar residues" evidence="1">
    <location>
        <begin position="321"/>
        <end position="330"/>
    </location>
</feature>
<feature type="compositionally biased region" description="Low complexity" evidence="1">
    <location>
        <begin position="99"/>
        <end position="139"/>
    </location>
</feature>
<dbReference type="AlphaFoldDB" id="A0A1Y2LYQ2"/>
<accession>A0A1Y2LYQ2</accession>
<feature type="compositionally biased region" description="Low complexity" evidence="1">
    <location>
        <begin position="230"/>
        <end position="254"/>
    </location>
</feature>
<feature type="region of interest" description="Disordered" evidence="1">
    <location>
        <begin position="50"/>
        <end position="162"/>
    </location>
</feature>
<name>A0A1Y2LYQ2_EPING</name>
<protein>
    <submittedName>
        <fullName evidence="3">Uncharacterized protein</fullName>
    </submittedName>
</protein>
<evidence type="ECO:0000313" key="4">
    <source>
        <dbReference type="Proteomes" id="UP000193240"/>
    </source>
</evidence>
<organism evidence="3 4">
    <name type="scientific">Epicoccum nigrum</name>
    <name type="common">Soil fungus</name>
    <name type="synonym">Epicoccum purpurascens</name>
    <dbReference type="NCBI Taxonomy" id="105696"/>
    <lineage>
        <taxon>Eukaryota</taxon>
        <taxon>Fungi</taxon>
        <taxon>Dikarya</taxon>
        <taxon>Ascomycota</taxon>
        <taxon>Pezizomycotina</taxon>
        <taxon>Dothideomycetes</taxon>
        <taxon>Pleosporomycetidae</taxon>
        <taxon>Pleosporales</taxon>
        <taxon>Pleosporineae</taxon>
        <taxon>Didymellaceae</taxon>
        <taxon>Epicoccum</taxon>
    </lineage>
</organism>
<dbReference type="Proteomes" id="UP000193240">
    <property type="component" value="Unassembled WGS sequence"/>
</dbReference>
<feature type="compositionally biased region" description="Pro residues" evidence="1">
    <location>
        <begin position="307"/>
        <end position="316"/>
    </location>
</feature>
<evidence type="ECO:0000256" key="1">
    <source>
        <dbReference type="SAM" id="MobiDB-lite"/>
    </source>
</evidence>
<keyword evidence="4" id="KW-1185">Reference proteome</keyword>
<sequence length="388" mass="41219">MAYHRVVRDGGHRYPPWVTPTNNEDDYAQETATSLVNKETQESLTVYIPQIPAGIPPTPTPMTYTSSMPDRPQVGGAGKSQWPTGPPQQTSSDDDHDSTYIYTSSSSLPATTTTLSTTSSTYGSLTSSTTSATPTRSAGEVYPPAPTDDGLPGLQSKAGDGPNRTPMYAAAGVTPVVVVIVGFVVFFILRKRRRQRQAVSEQGHIEEMKMHQKPAAMPYIAPIRPPSPPAAVHSQYSPSTPSSHHPPTASSSQPIILGPIPSGNNGAYLTGMDTSDLISITSASGVSRQGTIVDRDPFADGRSLEEAPPPYRPSSLPPASIASTSRNSSLRVAAPPNVSQLIENPFGDREDDEVSVMSEPTLRGASDAMSDVSELSYQLDPVVGRSPF</sequence>
<feature type="compositionally biased region" description="Basic and acidic residues" evidence="1">
    <location>
        <begin position="1"/>
        <end position="12"/>
    </location>
</feature>
<gene>
    <name evidence="3" type="ORF">B5807_06883</name>
</gene>
<dbReference type="EMBL" id="KZ107845">
    <property type="protein sequence ID" value="OSS48659.1"/>
    <property type="molecule type" value="Genomic_DNA"/>
</dbReference>
<feature type="region of interest" description="Disordered" evidence="1">
    <location>
        <begin position="1"/>
        <end position="24"/>
    </location>
</feature>
<proteinExistence type="predicted"/>